<dbReference type="Gene3D" id="3.60.15.10">
    <property type="entry name" value="Ribonuclease Z/Hydroxyacylglutathione hydrolase-like"/>
    <property type="match status" value="1"/>
</dbReference>
<evidence type="ECO:0000313" key="4">
    <source>
        <dbReference type="Proteomes" id="UP000204391"/>
    </source>
</evidence>
<feature type="compositionally biased region" description="Polar residues" evidence="1">
    <location>
        <begin position="343"/>
        <end position="356"/>
    </location>
</feature>
<protein>
    <recommendedName>
        <fullName evidence="2">Metallo-beta-lactamase domain-containing protein</fullName>
    </recommendedName>
</protein>
<organism evidence="3 4">
    <name type="scientific">Virgibacillus necropolis</name>
    <dbReference type="NCBI Taxonomy" id="163877"/>
    <lineage>
        <taxon>Bacteria</taxon>
        <taxon>Bacillati</taxon>
        <taxon>Bacillota</taxon>
        <taxon>Bacilli</taxon>
        <taxon>Bacillales</taxon>
        <taxon>Bacillaceae</taxon>
        <taxon>Virgibacillus</taxon>
    </lineage>
</organism>
<gene>
    <name evidence="3" type="ORF">CFK40_15580</name>
</gene>
<dbReference type="PANTHER" id="PTHR30619">
    <property type="entry name" value="DNA INTERNALIZATION/COMPETENCE PROTEIN COMEC/REC2"/>
    <property type="match status" value="1"/>
</dbReference>
<evidence type="ECO:0000259" key="2">
    <source>
        <dbReference type="Pfam" id="PF00753"/>
    </source>
</evidence>
<sequence length="356" mass="40334">MGIEIEFIPVGDNTKNGDAIVVRYGEEGNYKIMVVDGGTKDSGSKIVQHIQDYYNTSYVDYVVNTHPDSDHVSGLTIVLEELEVGELWMHLPWEHSSKIRDLFHDGRITDNSLSEKIKASLNRAHELYEIACEKEISIKEPFEGAYIGEFQVLSPFEDWYVNYLLPDFPNMPERKEENAIRKSFSEFYTKILEWIEENWDKETLSENYGTTGSRNESSVVLYGNIGGYQVLLTGDAGKQALHNSADYAENLGIKLSDCKFVQMPHHGSRRNVSPSVLDRIIGEKSEKGTEPTTTTFVSISQKTEDHPKKVVTNAFIRRGAKVFETRGSTIRQHEGMPPRPGWTSLTPLSFNSEVEK</sequence>
<dbReference type="Proteomes" id="UP000204391">
    <property type="component" value="Chromosome"/>
</dbReference>
<dbReference type="PANTHER" id="PTHR30619:SF1">
    <property type="entry name" value="RECOMBINATION PROTEIN 2"/>
    <property type="match status" value="1"/>
</dbReference>
<feature type="domain" description="Metallo-beta-lactamase" evidence="2">
    <location>
        <begin position="17"/>
        <end position="96"/>
    </location>
</feature>
<feature type="region of interest" description="Disordered" evidence="1">
    <location>
        <begin position="327"/>
        <end position="356"/>
    </location>
</feature>
<accession>A0A221MF93</accession>
<dbReference type="InterPro" id="IPR052159">
    <property type="entry name" value="Competence_DNA_uptake"/>
</dbReference>
<keyword evidence="4" id="KW-1185">Reference proteome</keyword>
<name>A0A221MF93_9BACI</name>
<dbReference type="InterPro" id="IPR036866">
    <property type="entry name" value="RibonucZ/Hydroxyglut_hydro"/>
</dbReference>
<dbReference type="EMBL" id="CP022437">
    <property type="protein sequence ID" value="ASN06338.1"/>
    <property type="molecule type" value="Genomic_DNA"/>
</dbReference>
<evidence type="ECO:0000256" key="1">
    <source>
        <dbReference type="SAM" id="MobiDB-lite"/>
    </source>
</evidence>
<dbReference type="AlphaFoldDB" id="A0A221MF93"/>
<dbReference type="Pfam" id="PF00753">
    <property type="entry name" value="Lactamase_B"/>
    <property type="match status" value="1"/>
</dbReference>
<evidence type="ECO:0000313" key="3">
    <source>
        <dbReference type="EMBL" id="ASN06338.1"/>
    </source>
</evidence>
<dbReference type="SUPFAM" id="SSF56281">
    <property type="entry name" value="Metallo-hydrolase/oxidoreductase"/>
    <property type="match status" value="1"/>
</dbReference>
<reference evidence="3 4" key="1">
    <citation type="journal article" date="2003" name="Int. J. Syst. Evol. Microbiol.">
        <title>Virgibacillus carmonensis sp. nov., Virgibacillus necropolis sp. nov. and Virgibacillus picturae sp. nov., three novel species isolated from deteriorated mural paintings, transfer of the species of the genus salibacillus to Virgibacillus, as Virgibacillus marismortui comb. nov. and Virgibacillus salexigens comb. nov., and emended description of the genus Virgibacillus.</title>
        <authorList>
            <person name="Heyrman J."/>
            <person name="Logan N.A."/>
            <person name="Busse H.J."/>
            <person name="Balcaen A."/>
            <person name="Lebbe L."/>
            <person name="Rodriguez-Diaz M."/>
            <person name="Swings J."/>
            <person name="De Vos P."/>
        </authorList>
    </citation>
    <scope>NUCLEOTIDE SEQUENCE [LARGE SCALE GENOMIC DNA]</scope>
    <source>
        <strain evidence="3 4">LMG 19488</strain>
    </source>
</reference>
<dbReference type="RefSeq" id="WP_089533336.1">
    <property type="nucleotide sequence ID" value="NZ_CP022437.1"/>
</dbReference>
<dbReference type="InterPro" id="IPR001279">
    <property type="entry name" value="Metallo-B-lactamas"/>
</dbReference>
<dbReference type="KEGG" id="vne:CFK40_15580"/>
<proteinExistence type="predicted"/>